<evidence type="ECO:0000313" key="1">
    <source>
        <dbReference type="EMBL" id="VDK59314.1"/>
    </source>
</evidence>
<accession>A0A0M3K9I6</accession>
<organism evidence="3">
    <name type="scientific">Anisakis simplex</name>
    <name type="common">Herring worm</name>
    <dbReference type="NCBI Taxonomy" id="6269"/>
    <lineage>
        <taxon>Eukaryota</taxon>
        <taxon>Metazoa</taxon>
        <taxon>Ecdysozoa</taxon>
        <taxon>Nematoda</taxon>
        <taxon>Chromadorea</taxon>
        <taxon>Rhabditida</taxon>
        <taxon>Spirurina</taxon>
        <taxon>Ascaridomorpha</taxon>
        <taxon>Ascaridoidea</taxon>
        <taxon>Anisakidae</taxon>
        <taxon>Anisakis</taxon>
        <taxon>Anisakis simplex complex</taxon>
    </lineage>
</organism>
<reference evidence="3" key="1">
    <citation type="submission" date="2017-02" db="UniProtKB">
        <authorList>
            <consortium name="WormBaseParasite"/>
        </authorList>
    </citation>
    <scope>IDENTIFICATION</scope>
</reference>
<evidence type="ECO:0000313" key="3">
    <source>
        <dbReference type="WBParaSite" id="ASIM_0001763001-mRNA-1"/>
    </source>
</evidence>
<dbReference type="AlphaFoldDB" id="A0A0M3K9I6"/>
<reference evidence="1 2" key="2">
    <citation type="submission" date="2018-11" db="EMBL/GenBank/DDBJ databases">
        <authorList>
            <consortium name="Pathogen Informatics"/>
        </authorList>
    </citation>
    <scope>NUCLEOTIDE SEQUENCE [LARGE SCALE GENOMIC DNA]</scope>
</reference>
<dbReference type="Proteomes" id="UP000267096">
    <property type="component" value="Unassembled WGS sequence"/>
</dbReference>
<dbReference type="OrthoDB" id="10394730at2759"/>
<proteinExistence type="predicted"/>
<dbReference type="EMBL" id="UYRR01033671">
    <property type="protein sequence ID" value="VDK59314.1"/>
    <property type="molecule type" value="Genomic_DNA"/>
</dbReference>
<sequence>MNISENYADLQSCMDDNMTPGTVKYVQLTCALRRLGVVVDSDNMPLLTARCFDNPGGKFCPKRSFCHYAMHYNYSFCCAQGFEHGNSGTFYAPIGNISIGK</sequence>
<dbReference type="WBParaSite" id="ASIM_0001763001-mRNA-1">
    <property type="protein sequence ID" value="ASIM_0001763001-mRNA-1"/>
    <property type="gene ID" value="ASIM_0001763001"/>
</dbReference>
<gene>
    <name evidence="1" type="ORF">ASIM_LOCUS17034</name>
</gene>
<protein>
    <submittedName>
        <fullName evidence="1 3">Uncharacterized protein</fullName>
    </submittedName>
</protein>
<name>A0A0M3K9I6_ANISI</name>
<keyword evidence="2" id="KW-1185">Reference proteome</keyword>
<evidence type="ECO:0000313" key="2">
    <source>
        <dbReference type="Proteomes" id="UP000267096"/>
    </source>
</evidence>